<evidence type="ECO:0000313" key="2">
    <source>
        <dbReference type="EMBL" id="KAL0125011.1"/>
    </source>
</evidence>
<keyword evidence="1" id="KW-0472">Membrane</keyword>
<keyword evidence="1" id="KW-0812">Transmembrane</keyword>
<dbReference type="EMBL" id="JADYXP020000004">
    <property type="protein sequence ID" value="KAL0125011.1"/>
    <property type="molecule type" value="Genomic_DNA"/>
</dbReference>
<accession>A0AAW2GG16</accession>
<protein>
    <submittedName>
        <fullName evidence="2">Uncharacterized protein</fullName>
    </submittedName>
</protein>
<name>A0AAW2GG16_9HYME</name>
<reference evidence="2 3" key="1">
    <citation type="submission" date="2023-03" db="EMBL/GenBank/DDBJ databases">
        <title>High recombination rates correlate with genetic variation in Cardiocondyla obscurior ants.</title>
        <authorList>
            <person name="Errbii M."/>
        </authorList>
    </citation>
    <scope>NUCLEOTIDE SEQUENCE [LARGE SCALE GENOMIC DNA]</scope>
    <source>
        <strain evidence="2">Alpha-2009</strain>
        <tissue evidence="2">Whole body</tissue>
    </source>
</reference>
<organism evidence="2 3">
    <name type="scientific">Cardiocondyla obscurior</name>
    <dbReference type="NCBI Taxonomy" id="286306"/>
    <lineage>
        <taxon>Eukaryota</taxon>
        <taxon>Metazoa</taxon>
        <taxon>Ecdysozoa</taxon>
        <taxon>Arthropoda</taxon>
        <taxon>Hexapoda</taxon>
        <taxon>Insecta</taxon>
        <taxon>Pterygota</taxon>
        <taxon>Neoptera</taxon>
        <taxon>Endopterygota</taxon>
        <taxon>Hymenoptera</taxon>
        <taxon>Apocrita</taxon>
        <taxon>Aculeata</taxon>
        <taxon>Formicoidea</taxon>
        <taxon>Formicidae</taxon>
        <taxon>Myrmicinae</taxon>
        <taxon>Cardiocondyla</taxon>
    </lineage>
</organism>
<proteinExistence type="predicted"/>
<comment type="caution">
    <text evidence="2">The sequence shown here is derived from an EMBL/GenBank/DDBJ whole genome shotgun (WGS) entry which is preliminary data.</text>
</comment>
<dbReference type="Proteomes" id="UP001430953">
    <property type="component" value="Unassembled WGS sequence"/>
</dbReference>
<keyword evidence="1" id="KW-1133">Transmembrane helix</keyword>
<dbReference type="AlphaFoldDB" id="A0AAW2GG16"/>
<keyword evidence="3" id="KW-1185">Reference proteome</keyword>
<evidence type="ECO:0000256" key="1">
    <source>
        <dbReference type="SAM" id="Phobius"/>
    </source>
</evidence>
<sequence>MAGYVLIELLESSDEDKYLIHTIPPQPVVIEEHDKNELETLHPLFGTMRRNKHIKMQNYIENIVVNYIDKNFIMTYFVVSLIFRATQVVLFISSRFFKRTHSILDCQDVKR</sequence>
<feature type="transmembrane region" description="Helical" evidence="1">
    <location>
        <begin position="73"/>
        <end position="92"/>
    </location>
</feature>
<evidence type="ECO:0000313" key="3">
    <source>
        <dbReference type="Proteomes" id="UP001430953"/>
    </source>
</evidence>
<gene>
    <name evidence="2" type="ORF">PUN28_004266</name>
</gene>